<dbReference type="VEuPathDB" id="FungiDB:MCYG_03361"/>
<sequence length="510" mass="56732">MDRLIQILRKPGAKGEISGIAPTQQVAEKEKTVQNVTGYVTTSKRRMLDRWLDWVVRASGSKFVFFLILSGLLTWVLLGIPYGKTSSWQVGISDVQAILCYVFDSFLVRQQLNEYEDEMMAAAQVQSRLMSHFRMIRSLQQASKTDGRVRGFVQSERQPDESELKIDLPQNTRFGRCITACAHVLGHLVTIVLFWAGVIIWIGIGPLSGWSDTWQLYMNSASSALMVFVFSFLTNIHERHSGYMKRCLDAIFSVDSRLELRLRSLTGDRLSNGMVIIPAPKMNSIQRAIFYYADFVGTLVGIAILMAVIAVWAAVGPLLHFSSGWWLLIGTYAGLVGMNDAFVLRNMQARLGGYVDAEFDKIEAEDERLFAMTGLQIPAKETPNNTSITYRISEAIGRISAHELSVVAAFISIVGLITGASAMRWSLTGQLLCNVPPSIMESFLMIVLITGHNSAGSRKIADLQTVHERRQRLLSFVNHLELLGGKSGQPIQRSQTESTLVVSMSADKVL</sequence>
<proteinExistence type="predicted"/>
<protein>
    <submittedName>
        <fullName evidence="2">Metal ion transporter</fullName>
    </submittedName>
</protein>
<feature type="transmembrane region" description="Helical" evidence="1">
    <location>
        <begin position="216"/>
        <end position="236"/>
    </location>
</feature>
<feature type="transmembrane region" description="Helical" evidence="1">
    <location>
        <begin position="180"/>
        <end position="204"/>
    </location>
</feature>
<feature type="transmembrane region" description="Helical" evidence="1">
    <location>
        <begin position="63"/>
        <end position="82"/>
    </location>
</feature>
<feature type="transmembrane region" description="Helical" evidence="1">
    <location>
        <begin position="88"/>
        <end position="108"/>
    </location>
</feature>
<dbReference type="eggNOG" id="ENOG502QRCK">
    <property type="taxonomic scope" value="Eukaryota"/>
</dbReference>
<dbReference type="GO" id="GO:0055085">
    <property type="term" value="P:transmembrane transport"/>
    <property type="evidence" value="ECO:0007669"/>
    <property type="project" value="InterPro"/>
</dbReference>
<dbReference type="Pfam" id="PF04120">
    <property type="entry name" value="Iron_permease"/>
    <property type="match status" value="3"/>
</dbReference>
<keyword evidence="3" id="KW-1185">Reference proteome</keyword>
<keyword evidence="1" id="KW-0472">Membrane</keyword>
<dbReference type="GeneID" id="9230617"/>
<evidence type="ECO:0000256" key="1">
    <source>
        <dbReference type="SAM" id="Phobius"/>
    </source>
</evidence>
<keyword evidence="1" id="KW-1133">Transmembrane helix</keyword>
<dbReference type="OrthoDB" id="4201821at2759"/>
<feature type="transmembrane region" description="Helical" evidence="1">
    <location>
        <begin position="404"/>
        <end position="423"/>
    </location>
</feature>
<dbReference type="Proteomes" id="UP000002035">
    <property type="component" value="Unassembled WGS sequence"/>
</dbReference>
<dbReference type="AlphaFoldDB" id="C5FLH0"/>
<evidence type="ECO:0000313" key="2">
    <source>
        <dbReference type="EMBL" id="EEQ30542.1"/>
    </source>
</evidence>
<organism evidence="2 3">
    <name type="scientific">Arthroderma otae (strain ATCC MYA-4605 / CBS 113480)</name>
    <name type="common">Microsporum canis</name>
    <dbReference type="NCBI Taxonomy" id="554155"/>
    <lineage>
        <taxon>Eukaryota</taxon>
        <taxon>Fungi</taxon>
        <taxon>Dikarya</taxon>
        <taxon>Ascomycota</taxon>
        <taxon>Pezizomycotina</taxon>
        <taxon>Eurotiomycetes</taxon>
        <taxon>Eurotiomycetidae</taxon>
        <taxon>Onygenales</taxon>
        <taxon>Arthrodermataceae</taxon>
        <taxon>Microsporum</taxon>
    </lineage>
</organism>
<dbReference type="InterPro" id="IPR007251">
    <property type="entry name" value="Iron_permease_Fet4"/>
</dbReference>
<feature type="transmembrane region" description="Helical" evidence="1">
    <location>
        <begin position="289"/>
        <end position="313"/>
    </location>
</feature>
<gene>
    <name evidence="2" type="ORF">MCYG_03361</name>
</gene>
<dbReference type="RefSeq" id="XP_002847855.1">
    <property type="nucleotide sequence ID" value="XM_002847809.1"/>
</dbReference>
<dbReference type="OMA" id="WQVVMQD"/>
<dbReference type="HOGENOM" id="CLU_028340_0_0_1"/>
<reference evidence="3" key="1">
    <citation type="journal article" date="2012" name="MBio">
        <title>Comparative genome analysis of Trichophyton rubrum and related dermatophytes reveals candidate genes involved in infection.</title>
        <authorList>
            <person name="Martinez D.A."/>
            <person name="Oliver B.G."/>
            <person name="Graeser Y."/>
            <person name="Goldberg J.M."/>
            <person name="Li W."/>
            <person name="Martinez-Rossi N.M."/>
            <person name="Monod M."/>
            <person name="Shelest E."/>
            <person name="Barton R.C."/>
            <person name="Birch E."/>
            <person name="Brakhage A.A."/>
            <person name="Chen Z."/>
            <person name="Gurr S.J."/>
            <person name="Heiman D."/>
            <person name="Heitman J."/>
            <person name="Kosti I."/>
            <person name="Rossi A."/>
            <person name="Saif S."/>
            <person name="Samalova M."/>
            <person name="Saunders C.W."/>
            <person name="Shea T."/>
            <person name="Summerbell R.C."/>
            <person name="Xu J."/>
            <person name="Young S."/>
            <person name="Zeng Q."/>
            <person name="Birren B.W."/>
            <person name="Cuomo C.A."/>
            <person name="White T.C."/>
        </authorList>
    </citation>
    <scope>NUCLEOTIDE SEQUENCE [LARGE SCALE GENOMIC DNA]</scope>
    <source>
        <strain evidence="3">ATCC MYA-4605 / CBS 113480</strain>
    </source>
</reference>
<dbReference type="STRING" id="554155.C5FLH0"/>
<name>C5FLH0_ARTOC</name>
<dbReference type="EMBL" id="DS995703">
    <property type="protein sequence ID" value="EEQ30542.1"/>
    <property type="molecule type" value="Genomic_DNA"/>
</dbReference>
<accession>C5FLH0</accession>
<evidence type="ECO:0000313" key="3">
    <source>
        <dbReference type="Proteomes" id="UP000002035"/>
    </source>
</evidence>
<keyword evidence="1" id="KW-0812">Transmembrane</keyword>
<feature type="transmembrane region" description="Helical" evidence="1">
    <location>
        <begin position="325"/>
        <end position="344"/>
    </location>
</feature>